<protein>
    <submittedName>
        <fullName evidence="4">ADP-ribose pyrophosphatase</fullName>
    </submittedName>
</protein>
<dbReference type="STRING" id="297318.BK138_00830"/>
<evidence type="ECO:0000256" key="2">
    <source>
        <dbReference type="ARBA" id="ARBA00022801"/>
    </source>
</evidence>
<feature type="domain" description="Nudix hydrolase" evidence="3">
    <location>
        <begin position="21"/>
        <end position="152"/>
    </location>
</feature>
<dbReference type="InterPro" id="IPR020084">
    <property type="entry name" value="NUDIX_hydrolase_CS"/>
</dbReference>
<dbReference type="PANTHER" id="PTHR43046:SF16">
    <property type="entry name" value="ADP-RIBOSE PYROPHOSPHATASE YJHB-RELATED"/>
    <property type="match status" value="1"/>
</dbReference>
<dbReference type="CDD" id="cd02883">
    <property type="entry name" value="NUDIX_Hydrolase"/>
    <property type="match status" value="1"/>
</dbReference>
<dbReference type="SUPFAM" id="SSF55811">
    <property type="entry name" value="Nudix"/>
    <property type="match status" value="1"/>
</dbReference>
<proteinExistence type="predicted"/>
<dbReference type="PROSITE" id="PS00893">
    <property type="entry name" value="NUDIX_BOX"/>
    <property type="match status" value="1"/>
</dbReference>
<name>A0A1R1F4X1_9BACL</name>
<evidence type="ECO:0000256" key="1">
    <source>
        <dbReference type="ARBA" id="ARBA00001946"/>
    </source>
</evidence>
<organism evidence="4 5">
    <name type="scientific">Paenibacillus rhizosphaerae</name>
    <dbReference type="NCBI Taxonomy" id="297318"/>
    <lineage>
        <taxon>Bacteria</taxon>
        <taxon>Bacillati</taxon>
        <taxon>Bacillota</taxon>
        <taxon>Bacilli</taxon>
        <taxon>Bacillales</taxon>
        <taxon>Paenibacillaceae</taxon>
        <taxon>Paenibacillus</taxon>
    </lineage>
</organism>
<evidence type="ECO:0000313" key="4">
    <source>
        <dbReference type="EMBL" id="OMF58986.1"/>
    </source>
</evidence>
<evidence type="ECO:0000259" key="3">
    <source>
        <dbReference type="PROSITE" id="PS51462"/>
    </source>
</evidence>
<dbReference type="EMBL" id="MRTP01000001">
    <property type="protein sequence ID" value="OMF58986.1"/>
    <property type="molecule type" value="Genomic_DNA"/>
</dbReference>
<dbReference type="InterPro" id="IPR015797">
    <property type="entry name" value="NUDIX_hydrolase-like_dom_sf"/>
</dbReference>
<comment type="caution">
    <text evidence="4">The sequence shown here is derived from an EMBL/GenBank/DDBJ whole genome shotgun (WGS) entry which is preliminary data.</text>
</comment>
<dbReference type="Pfam" id="PF00293">
    <property type="entry name" value="NUDIX"/>
    <property type="match status" value="1"/>
</dbReference>
<evidence type="ECO:0000313" key="5">
    <source>
        <dbReference type="Proteomes" id="UP000187172"/>
    </source>
</evidence>
<keyword evidence="2" id="KW-0378">Hydrolase</keyword>
<dbReference type="PROSITE" id="PS51462">
    <property type="entry name" value="NUDIX"/>
    <property type="match status" value="1"/>
</dbReference>
<dbReference type="RefSeq" id="WP_076169236.1">
    <property type="nucleotide sequence ID" value="NZ_MRTP01000001.1"/>
</dbReference>
<dbReference type="AlphaFoldDB" id="A0A1R1F4X1"/>
<accession>A0A1R1F4X1</accession>
<dbReference type="PANTHER" id="PTHR43046">
    <property type="entry name" value="GDP-MANNOSE MANNOSYL HYDROLASE"/>
    <property type="match status" value="1"/>
</dbReference>
<gene>
    <name evidence="4" type="ORF">BK138_00830</name>
</gene>
<keyword evidence="5" id="KW-1185">Reference proteome</keyword>
<dbReference type="Proteomes" id="UP000187172">
    <property type="component" value="Unassembled WGS sequence"/>
</dbReference>
<dbReference type="InterPro" id="IPR000086">
    <property type="entry name" value="NUDIX_hydrolase_dom"/>
</dbReference>
<reference evidence="4 5" key="1">
    <citation type="submission" date="2016-11" db="EMBL/GenBank/DDBJ databases">
        <title>Paenibacillus species isolates.</title>
        <authorList>
            <person name="Beno S.M."/>
        </authorList>
    </citation>
    <scope>NUCLEOTIDE SEQUENCE [LARGE SCALE GENOMIC DNA]</scope>
    <source>
        <strain evidence="4 5">FSL R5-0378</strain>
    </source>
</reference>
<sequence length="179" mass="19719">MKQEEYIDKSSSEGGHEVAFPTHIVSAGGIVEDGKGNILLVKAHDDGWVYPGGITEVGENLMDGVIREIKEESGIDATVSHLISVVSNTAIHKWYDGVTDVPTKVMFDFVCTAVGGELATSEETSECRWVPKENVLDLITLPAIRMRYEAYLNFNGSVNYMEYVTATTSECQVKLQRNI</sequence>
<dbReference type="GO" id="GO:0016787">
    <property type="term" value="F:hydrolase activity"/>
    <property type="evidence" value="ECO:0007669"/>
    <property type="project" value="UniProtKB-KW"/>
</dbReference>
<comment type="cofactor">
    <cofactor evidence="1">
        <name>Mg(2+)</name>
        <dbReference type="ChEBI" id="CHEBI:18420"/>
    </cofactor>
</comment>
<dbReference type="Gene3D" id="3.90.79.10">
    <property type="entry name" value="Nucleoside Triphosphate Pyrophosphohydrolase"/>
    <property type="match status" value="1"/>
</dbReference>